<protein>
    <submittedName>
        <fullName evidence="1">Uncharacterized protein</fullName>
    </submittedName>
</protein>
<dbReference type="AlphaFoldDB" id="A0A179I3F4"/>
<proteinExistence type="predicted"/>
<evidence type="ECO:0000313" key="2">
    <source>
        <dbReference type="Proteomes" id="UP000243081"/>
    </source>
</evidence>
<comment type="caution">
    <text evidence="1">The sequence shown here is derived from an EMBL/GenBank/DDBJ whole genome shotgun (WGS) entry which is preliminary data.</text>
</comment>
<accession>A0A179I3F4</accession>
<dbReference type="EMBL" id="LUKN01004202">
    <property type="protein sequence ID" value="OAQ96381.1"/>
    <property type="molecule type" value="Genomic_DNA"/>
</dbReference>
<gene>
    <name evidence="1" type="ORF">LLEC1_01865</name>
</gene>
<keyword evidence="2" id="KW-1185">Reference proteome</keyword>
<organism evidence="1 2">
    <name type="scientific">Cordyceps confragosa</name>
    <name type="common">Lecanicillium lecanii</name>
    <dbReference type="NCBI Taxonomy" id="2714763"/>
    <lineage>
        <taxon>Eukaryota</taxon>
        <taxon>Fungi</taxon>
        <taxon>Dikarya</taxon>
        <taxon>Ascomycota</taxon>
        <taxon>Pezizomycotina</taxon>
        <taxon>Sordariomycetes</taxon>
        <taxon>Hypocreomycetidae</taxon>
        <taxon>Hypocreales</taxon>
        <taxon>Cordycipitaceae</taxon>
        <taxon>Akanthomyces</taxon>
    </lineage>
</organism>
<name>A0A179I3F4_CORDF</name>
<reference evidence="1 2" key="1">
    <citation type="submission" date="2016-03" db="EMBL/GenBank/DDBJ databases">
        <title>Fine-scale spatial genetic structure of a fungal parasite of coffee scale insects.</title>
        <authorList>
            <person name="Jackson D."/>
            <person name="Zemenick K.A."/>
            <person name="Malloure B."/>
            <person name="Quandt C.A."/>
            <person name="James T.Y."/>
        </authorList>
    </citation>
    <scope>NUCLEOTIDE SEQUENCE [LARGE SCALE GENOMIC DNA]</scope>
    <source>
        <strain evidence="1 2">UM487</strain>
    </source>
</reference>
<sequence>MGKFEAAVNDGGQSASFPVRKLVRRASADDYPALCLSTTMSAPCGRQPELGEAPHKFRGFRRWSVCCPAARTAMSRTLGRLHPAPLL</sequence>
<dbReference type="Proteomes" id="UP000243081">
    <property type="component" value="Unassembled WGS sequence"/>
</dbReference>
<evidence type="ECO:0000313" key="1">
    <source>
        <dbReference type="EMBL" id="OAQ96381.1"/>
    </source>
</evidence>